<proteinExistence type="predicted"/>
<dbReference type="Gene3D" id="3.40.390.10">
    <property type="entry name" value="Collagenase (Catalytic Domain)"/>
    <property type="match status" value="1"/>
</dbReference>
<gene>
    <name evidence="1" type="ORF">AVDCRST_MAG56-5150</name>
</gene>
<dbReference type="PROSITE" id="PS51257">
    <property type="entry name" value="PROKAR_LIPOPROTEIN"/>
    <property type="match status" value="1"/>
</dbReference>
<keyword evidence="1" id="KW-0645">Protease</keyword>
<dbReference type="Pfam" id="PF12388">
    <property type="entry name" value="Peptidase_M57"/>
    <property type="match status" value="1"/>
</dbReference>
<evidence type="ECO:0000313" key="1">
    <source>
        <dbReference type="EMBL" id="CAA9297652.1"/>
    </source>
</evidence>
<dbReference type="GO" id="GO:0008237">
    <property type="term" value="F:metallopeptidase activity"/>
    <property type="evidence" value="ECO:0007669"/>
    <property type="project" value="InterPro"/>
</dbReference>
<organism evidence="1">
    <name type="scientific">uncultured Cytophagales bacterium</name>
    <dbReference type="NCBI Taxonomy" id="158755"/>
    <lineage>
        <taxon>Bacteria</taxon>
        <taxon>Pseudomonadati</taxon>
        <taxon>Bacteroidota</taxon>
        <taxon>Sphingobacteriia</taxon>
        <taxon>Sphingobacteriales</taxon>
        <taxon>environmental samples</taxon>
    </lineage>
</organism>
<dbReference type="InterPro" id="IPR024653">
    <property type="entry name" value="Peptidase_M10/M27/M57"/>
</dbReference>
<reference evidence="1" key="1">
    <citation type="submission" date="2020-02" db="EMBL/GenBank/DDBJ databases">
        <authorList>
            <person name="Meier V. D."/>
        </authorList>
    </citation>
    <scope>NUCLEOTIDE SEQUENCE</scope>
    <source>
        <strain evidence="1">AVDCRST_MAG56</strain>
    </source>
</reference>
<dbReference type="EMBL" id="CADCTQ010000428">
    <property type="protein sequence ID" value="CAA9297652.1"/>
    <property type="molecule type" value="Genomic_DNA"/>
</dbReference>
<dbReference type="GO" id="GO:0006508">
    <property type="term" value="P:proteolysis"/>
    <property type="evidence" value="ECO:0007669"/>
    <property type="project" value="UniProtKB-KW"/>
</dbReference>
<dbReference type="SUPFAM" id="SSF55486">
    <property type="entry name" value="Metalloproteases ('zincins'), catalytic domain"/>
    <property type="match status" value="1"/>
</dbReference>
<name>A0A6J4K7D0_9SPHI</name>
<protein>
    <submittedName>
        <fullName evidence="1">Milk-clotting protease</fullName>
    </submittedName>
</protein>
<sequence length="270" mass="28715">MKSTLLMGALAIFGATTFFSCNREEAQAPAAKEQTEQISEETLSKIKHLGFGTSDVKRIPGGFLVEGDILLTQKSLDEVPDYKVLRVGEQEHYRTFNLVGGLPRTITISMSSTLNANSCYVNALNTAIARYNNQGLLIRFQRVTSGGNINIISGSGSFLASAGFPSGGNPYPQVVVNVSALGSCPSNGYLATILAHEVGHCIGFRHTDYMDRSYSCGGSFANEGASTVGAVHIPGTPTGPDPTSWMLACIGTGQSRPFNANDVTALNYLY</sequence>
<keyword evidence="1" id="KW-0378">Hydrolase</keyword>
<dbReference type="InterPro" id="IPR024079">
    <property type="entry name" value="MetalloPept_cat_dom_sf"/>
</dbReference>
<accession>A0A6J4K7D0</accession>
<dbReference type="AlphaFoldDB" id="A0A6J4K7D0"/>